<keyword evidence="8" id="KW-1185">Reference proteome</keyword>
<dbReference type="PANTHER" id="PTHR43557:SF2">
    <property type="entry name" value="RIESKE DOMAIN-CONTAINING PROTEIN-RELATED"/>
    <property type="match status" value="1"/>
</dbReference>
<dbReference type="OrthoDB" id="3568330at2"/>
<evidence type="ECO:0000256" key="2">
    <source>
        <dbReference type="ARBA" id="ARBA00022630"/>
    </source>
</evidence>
<dbReference type="InterPro" id="IPR036188">
    <property type="entry name" value="FAD/NAD-bd_sf"/>
</dbReference>
<dbReference type="PRINTS" id="PR00368">
    <property type="entry name" value="FADPNR"/>
</dbReference>
<evidence type="ECO:0000256" key="4">
    <source>
        <dbReference type="ARBA" id="ARBA00023002"/>
    </source>
</evidence>
<dbReference type="SUPFAM" id="SSF51905">
    <property type="entry name" value="FAD/NAD(P)-binding domain"/>
    <property type="match status" value="2"/>
</dbReference>
<dbReference type="Pfam" id="PF07992">
    <property type="entry name" value="Pyr_redox_2"/>
    <property type="match status" value="1"/>
</dbReference>
<name>A0A318RFV0_WILLI</name>
<dbReference type="GO" id="GO:0016651">
    <property type="term" value="F:oxidoreductase activity, acting on NAD(P)H"/>
    <property type="evidence" value="ECO:0007669"/>
    <property type="project" value="TreeGrafter"/>
</dbReference>
<dbReference type="Proteomes" id="UP000247591">
    <property type="component" value="Unassembled WGS sequence"/>
</dbReference>
<dbReference type="Pfam" id="PF14759">
    <property type="entry name" value="Reductase_C"/>
    <property type="match status" value="1"/>
</dbReference>
<organism evidence="7 8">
    <name type="scientific">Williamsia limnetica</name>
    <dbReference type="NCBI Taxonomy" id="882452"/>
    <lineage>
        <taxon>Bacteria</taxon>
        <taxon>Bacillati</taxon>
        <taxon>Actinomycetota</taxon>
        <taxon>Actinomycetes</taxon>
        <taxon>Mycobacteriales</taxon>
        <taxon>Nocardiaceae</taxon>
        <taxon>Williamsia</taxon>
    </lineage>
</organism>
<evidence type="ECO:0000313" key="7">
    <source>
        <dbReference type="EMBL" id="PYE14378.1"/>
    </source>
</evidence>
<evidence type="ECO:0000313" key="8">
    <source>
        <dbReference type="Proteomes" id="UP000247591"/>
    </source>
</evidence>
<feature type="domain" description="FAD/NAD(P)-binding" evidence="5">
    <location>
        <begin position="20"/>
        <end position="323"/>
    </location>
</feature>
<dbReference type="InterPro" id="IPR016156">
    <property type="entry name" value="FAD/NAD-linked_Rdtase_dimer_sf"/>
</dbReference>
<evidence type="ECO:0000256" key="1">
    <source>
        <dbReference type="ARBA" id="ARBA00001974"/>
    </source>
</evidence>
<dbReference type="RefSeq" id="WP_110471528.1">
    <property type="nucleotide sequence ID" value="NZ_QJSP01000013.1"/>
</dbReference>
<proteinExistence type="predicted"/>
<comment type="caution">
    <text evidence="7">The sequence shown here is derived from an EMBL/GenBank/DDBJ whole genome shotgun (WGS) entry which is preliminary data.</text>
</comment>
<evidence type="ECO:0000256" key="3">
    <source>
        <dbReference type="ARBA" id="ARBA00022827"/>
    </source>
</evidence>
<gene>
    <name evidence="7" type="ORF">DFR67_113172</name>
</gene>
<dbReference type="EMBL" id="QJSP01000013">
    <property type="protein sequence ID" value="PYE14378.1"/>
    <property type="molecule type" value="Genomic_DNA"/>
</dbReference>
<dbReference type="Gene3D" id="3.30.390.30">
    <property type="match status" value="1"/>
</dbReference>
<keyword evidence="4" id="KW-0560">Oxidoreductase</keyword>
<keyword evidence="3" id="KW-0274">FAD</keyword>
<accession>A0A318RFV0</accession>
<dbReference type="PRINTS" id="PR00411">
    <property type="entry name" value="PNDRDTASEI"/>
</dbReference>
<dbReference type="GO" id="GO:0005737">
    <property type="term" value="C:cytoplasm"/>
    <property type="evidence" value="ECO:0007669"/>
    <property type="project" value="TreeGrafter"/>
</dbReference>
<evidence type="ECO:0000259" key="6">
    <source>
        <dbReference type="Pfam" id="PF14759"/>
    </source>
</evidence>
<dbReference type="SUPFAM" id="SSF55424">
    <property type="entry name" value="FAD/NAD-linked reductases, dimerisation (C-terminal) domain"/>
    <property type="match status" value="1"/>
</dbReference>
<keyword evidence="2" id="KW-0285">Flavoprotein</keyword>
<reference evidence="7 8" key="1">
    <citation type="submission" date="2018-06" db="EMBL/GenBank/DDBJ databases">
        <title>Genomic Encyclopedia of Type Strains, Phase IV (KMG-IV): sequencing the most valuable type-strain genomes for metagenomic binning, comparative biology and taxonomic classification.</title>
        <authorList>
            <person name="Goeker M."/>
        </authorList>
    </citation>
    <scope>NUCLEOTIDE SEQUENCE [LARGE SCALE GENOMIC DNA]</scope>
    <source>
        <strain evidence="7 8">DSM 45521</strain>
    </source>
</reference>
<keyword evidence="7" id="KW-0223">Dioxygenase</keyword>
<feature type="domain" description="Reductase C-terminal" evidence="6">
    <location>
        <begin position="355"/>
        <end position="440"/>
    </location>
</feature>
<dbReference type="InterPro" id="IPR050446">
    <property type="entry name" value="FAD-oxidoreductase/Apoptosis"/>
</dbReference>
<dbReference type="Gene3D" id="3.50.50.60">
    <property type="entry name" value="FAD/NAD(P)-binding domain"/>
    <property type="match status" value="2"/>
</dbReference>
<sequence length="443" mass="47257">MNSSDAPSLATGAATPYGTRVVVVGASHAGIAVADRLRAGGHQGPLTLIGSERHSPYHRPPLSKAFLKGEIDMHGIALRGEGYFRDNDINLRSGERVVEVERRADGRGVVRTRASRGRDIVDGASISATYEFDRLVLATGARPRRLSIPGADHRDVLVLRDLEDALRLKKRLRSGPVVVVGGGFVGLEVAATIKDLGGDCTVVEVGPGLMGRAVGPETAAWFAAEHMSKGIDIELGCRPEGIVTENDRIVGVRLDDDRLIPAATVVVGVGVTPRDELARSMGLRCAATGGVIVDHRCVTSDGVTIAIGDCTVQPYPTSGAADLVRLESVDNSDQQAVLAADTLLGEVSSERSVPWFWSEQGATKLQMAGLIRDHDDVVVRRDLKRADRRTVIYLHSGTMIAAECVNSPADFLVLRKALARRVAITREALADVSTPLRKLLDAS</sequence>
<dbReference type="AlphaFoldDB" id="A0A318RFV0"/>
<dbReference type="InterPro" id="IPR023753">
    <property type="entry name" value="FAD/NAD-binding_dom"/>
</dbReference>
<evidence type="ECO:0000259" key="5">
    <source>
        <dbReference type="Pfam" id="PF07992"/>
    </source>
</evidence>
<dbReference type="PANTHER" id="PTHR43557">
    <property type="entry name" value="APOPTOSIS-INDUCING FACTOR 1"/>
    <property type="match status" value="1"/>
</dbReference>
<protein>
    <submittedName>
        <fullName evidence="7">3-phenylpropionate/trans-cinnamate dioxygenase ferredoxin reductase subunit</fullName>
    </submittedName>
</protein>
<dbReference type="GO" id="GO:0051213">
    <property type="term" value="F:dioxygenase activity"/>
    <property type="evidence" value="ECO:0007669"/>
    <property type="project" value="UniProtKB-KW"/>
</dbReference>
<comment type="cofactor">
    <cofactor evidence="1">
        <name>FAD</name>
        <dbReference type="ChEBI" id="CHEBI:57692"/>
    </cofactor>
</comment>
<dbReference type="InterPro" id="IPR028202">
    <property type="entry name" value="Reductase_C"/>
</dbReference>